<accession>A0A520KTD1</accession>
<dbReference type="CDD" id="cd08645">
    <property type="entry name" value="FMT_core_GART"/>
    <property type="match status" value="1"/>
</dbReference>
<comment type="caution">
    <text evidence="10">The sequence shown here is derived from an EMBL/GenBank/DDBJ whole genome shotgun (WGS) entry which is preliminary data.</text>
</comment>
<evidence type="ECO:0000313" key="10">
    <source>
        <dbReference type="EMBL" id="RZN65228.1"/>
    </source>
</evidence>
<dbReference type="EMBL" id="RXIF01000003">
    <property type="protein sequence ID" value="RZN65228.1"/>
    <property type="molecule type" value="Genomic_DNA"/>
</dbReference>
<comment type="pathway">
    <text evidence="1">Purine metabolism; IMP biosynthesis via de novo pathway; N(2)-formyl-N(1)-(5-phospho-D-ribosyl)glycinamide from N(1)-(5-phospho-D-ribosyl)glycinamide (10-formyl THF route): step 1/1.</text>
</comment>
<proteinExistence type="inferred from homology"/>
<dbReference type="Proteomes" id="UP000317158">
    <property type="component" value="Unassembled WGS sequence"/>
</dbReference>
<evidence type="ECO:0000256" key="6">
    <source>
        <dbReference type="ARBA" id="ARBA00041324"/>
    </source>
</evidence>
<dbReference type="AlphaFoldDB" id="A0A520KTD1"/>
<name>A0A520KTD1_METT2</name>
<dbReference type="InterPro" id="IPR001555">
    <property type="entry name" value="GART_AS"/>
</dbReference>
<protein>
    <recommendedName>
        <fullName evidence="2">phosphoribosylglycinamide formyltransferase 1</fullName>
        <ecNumber evidence="2">2.1.2.2</ecNumber>
    </recommendedName>
    <alternativeName>
        <fullName evidence="7">5'-phosphoribosylglycinamide transformylase</fullName>
    </alternativeName>
    <alternativeName>
        <fullName evidence="6">GAR transformylase</fullName>
    </alternativeName>
</protein>
<gene>
    <name evidence="10" type="ORF">EF806_01540</name>
</gene>
<dbReference type="GO" id="GO:0006189">
    <property type="term" value="P:'de novo' IMP biosynthetic process"/>
    <property type="evidence" value="ECO:0007669"/>
    <property type="project" value="UniProtKB-UniPathway"/>
</dbReference>
<evidence type="ECO:0000256" key="7">
    <source>
        <dbReference type="ARBA" id="ARBA00041682"/>
    </source>
</evidence>
<evidence type="ECO:0000256" key="2">
    <source>
        <dbReference type="ARBA" id="ARBA00012254"/>
    </source>
</evidence>
<dbReference type="GO" id="GO:0005737">
    <property type="term" value="C:cytoplasm"/>
    <property type="evidence" value="ECO:0007669"/>
    <property type="project" value="TreeGrafter"/>
</dbReference>
<dbReference type="Gene3D" id="3.40.50.170">
    <property type="entry name" value="Formyl transferase, N-terminal domain"/>
    <property type="match status" value="1"/>
</dbReference>
<evidence type="ECO:0000313" key="11">
    <source>
        <dbReference type="Proteomes" id="UP000317158"/>
    </source>
</evidence>
<feature type="domain" description="Formyl transferase N-terminal" evidence="9">
    <location>
        <begin position="5"/>
        <end position="183"/>
    </location>
</feature>
<dbReference type="HAMAP" id="MF_01930">
    <property type="entry name" value="PurN"/>
    <property type="match status" value="1"/>
</dbReference>
<evidence type="ECO:0000256" key="3">
    <source>
        <dbReference type="ARBA" id="ARBA00022679"/>
    </source>
</evidence>
<dbReference type="InterPro" id="IPR004607">
    <property type="entry name" value="GART"/>
</dbReference>
<keyword evidence="3 10" id="KW-0808">Transferase</keyword>
<dbReference type="PROSITE" id="PS00373">
    <property type="entry name" value="GART"/>
    <property type="match status" value="1"/>
</dbReference>
<evidence type="ECO:0000256" key="4">
    <source>
        <dbReference type="ARBA" id="ARBA00022755"/>
    </source>
</evidence>
<dbReference type="InterPro" id="IPR036477">
    <property type="entry name" value="Formyl_transf_N_sf"/>
</dbReference>
<comment type="similarity">
    <text evidence="5">Belongs to the GART family.</text>
</comment>
<dbReference type="UniPathway" id="UPA00074">
    <property type="reaction ID" value="UER00126"/>
</dbReference>
<dbReference type="GO" id="GO:0004644">
    <property type="term" value="F:phosphoribosylglycinamide formyltransferase activity"/>
    <property type="evidence" value="ECO:0007669"/>
    <property type="project" value="UniProtKB-EC"/>
</dbReference>
<sequence length="222" mass="25203">MEKLKLGVLVSGRGTDLQSILDASEEGKINAEVRVVISNNKDAYALERAKKHNIDGIYIETKGREREDYEKDIDLILKNYGADLVIGAGWMKILTPFFVRRWRGRLINIHPSLLPSFPGTSGQKDSLEYGVKITGCTTHFMSETVDSGPIILQAAVLVRDDDTIETLTQRILEVEHQILPRTIDLFEQNRIVIEGRRVKILPGDSWRLKYPVIDDVLYSYGY</sequence>
<dbReference type="InterPro" id="IPR002376">
    <property type="entry name" value="Formyl_transf_N"/>
</dbReference>
<keyword evidence="4" id="KW-0658">Purine biosynthesis</keyword>
<dbReference type="PANTHER" id="PTHR43369">
    <property type="entry name" value="PHOSPHORIBOSYLGLYCINAMIDE FORMYLTRANSFERASE"/>
    <property type="match status" value="1"/>
</dbReference>
<evidence type="ECO:0000259" key="9">
    <source>
        <dbReference type="Pfam" id="PF00551"/>
    </source>
</evidence>
<comment type="catalytic activity">
    <reaction evidence="8">
        <text>N(1)-(5-phospho-beta-D-ribosyl)glycinamide + (6R)-10-formyltetrahydrofolate = N(2)-formyl-N(1)-(5-phospho-beta-D-ribosyl)glycinamide + (6S)-5,6,7,8-tetrahydrofolate + H(+)</text>
        <dbReference type="Rhea" id="RHEA:15053"/>
        <dbReference type="ChEBI" id="CHEBI:15378"/>
        <dbReference type="ChEBI" id="CHEBI:57453"/>
        <dbReference type="ChEBI" id="CHEBI:143788"/>
        <dbReference type="ChEBI" id="CHEBI:147286"/>
        <dbReference type="ChEBI" id="CHEBI:195366"/>
        <dbReference type="EC" id="2.1.2.2"/>
    </reaction>
</comment>
<evidence type="ECO:0000256" key="8">
    <source>
        <dbReference type="ARBA" id="ARBA00047664"/>
    </source>
</evidence>
<reference evidence="10 11" key="1">
    <citation type="journal article" date="2019" name="Nat. Microbiol.">
        <title>Wide diversity of methane and short-chain alkane metabolisms in uncultured archaea.</title>
        <authorList>
            <person name="Borrel G."/>
            <person name="Adam P.S."/>
            <person name="McKay L.J."/>
            <person name="Chen L.X."/>
            <person name="Sierra-Garcia I.N."/>
            <person name="Sieber C.M."/>
            <person name="Letourneur Q."/>
            <person name="Ghozlane A."/>
            <person name="Andersen G.L."/>
            <person name="Li W.J."/>
            <person name="Hallam S.J."/>
            <person name="Muyzer G."/>
            <person name="de Oliveira V.M."/>
            <person name="Inskeep W.P."/>
            <person name="Banfield J.F."/>
            <person name="Gribaldo S."/>
        </authorList>
    </citation>
    <scope>NUCLEOTIDE SEQUENCE [LARGE SCALE GENOMIC DNA]</scope>
    <source>
        <strain evidence="10">NM1a</strain>
    </source>
</reference>
<dbReference type="EC" id="2.1.2.2" evidence="2"/>
<organism evidence="10 11">
    <name type="scientific">Methanoliparum thermophilum</name>
    <dbReference type="NCBI Taxonomy" id="2491083"/>
    <lineage>
        <taxon>Archaea</taxon>
        <taxon>Methanobacteriati</taxon>
        <taxon>Methanobacteriota</taxon>
        <taxon>Candidatus Methanoliparia</taxon>
        <taxon>Candidatus Methanoliparales</taxon>
        <taxon>Candidatus Methanoliparaceae</taxon>
        <taxon>Candidatus Methanoliparum</taxon>
    </lineage>
</organism>
<evidence type="ECO:0000256" key="5">
    <source>
        <dbReference type="ARBA" id="ARBA00038440"/>
    </source>
</evidence>
<evidence type="ECO:0000256" key="1">
    <source>
        <dbReference type="ARBA" id="ARBA00005054"/>
    </source>
</evidence>
<dbReference type="SUPFAM" id="SSF53328">
    <property type="entry name" value="Formyltransferase"/>
    <property type="match status" value="1"/>
</dbReference>
<dbReference type="PANTHER" id="PTHR43369:SF2">
    <property type="entry name" value="PHOSPHORIBOSYLGLYCINAMIDE FORMYLTRANSFERASE"/>
    <property type="match status" value="1"/>
</dbReference>
<dbReference type="NCBIfam" id="TIGR00639">
    <property type="entry name" value="PurN"/>
    <property type="match status" value="1"/>
</dbReference>
<dbReference type="Pfam" id="PF00551">
    <property type="entry name" value="Formyl_trans_N"/>
    <property type="match status" value="1"/>
</dbReference>